<protein>
    <submittedName>
        <fullName evidence="2">Uncharacterized protein</fullName>
    </submittedName>
</protein>
<organism evidence="2">
    <name type="scientific">bioreactor metagenome</name>
    <dbReference type="NCBI Taxonomy" id="1076179"/>
    <lineage>
        <taxon>unclassified sequences</taxon>
        <taxon>metagenomes</taxon>
        <taxon>ecological metagenomes</taxon>
    </lineage>
</organism>
<dbReference type="EMBL" id="VSSQ01054545">
    <property type="protein sequence ID" value="MPN08495.1"/>
    <property type="molecule type" value="Genomic_DNA"/>
</dbReference>
<gene>
    <name evidence="2" type="ORF">SDC9_155777</name>
</gene>
<evidence type="ECO:0000313" key="2">
    <source>
        <dbReference type="EMBL" id="MPN08495.1"/>
    </source>
</evidence>
<dbReference type="AlphaFoldDB" id="A0A645F2E1"/>
<name>A0A645F2E1_9ZZZZ</name>
<accession>A0A645F2E1</accession>
<feature type="region of interest" description="Disordered" evidence="1">
    <location>
        <begin position="184"/>
        <end position="230"/>
    </location>
</feature>
<feature type="region of interest" description="Disordered" evidence="1">
    <location>
        <begin position="1"/>
        <end position="25"/>
    </location>
</feature>
<reference evidence="2" key="1">
    <citation type="submission" date="2019-08" db="EMBL/GenBank/DDBJ databases">
        <authorList>
            <person name="Kucharzyk K."/>
            <person name="Murdoch R.W."/>
            <person name="Higgins S."/>
            <person name="Loffler F."/>
        </authorList>
    </citation>
    <scope>NUCLEOTIDE SEQUENCE</scope>
</reference>
<comment type="caution">
    <text evidence="2">The sequence shown here is derived from an EMBL/GenBank/DDBJ whole genome shotgun (WGS) entry which is preliminary data.</text>
</comment>
<evidence type="ECO:0000256" key="1">
    <source>
        <dbReference type="SAM" id="MobiDB-lite"/>
    </source>
</evidence>
<feature type="compositionally biased region" description="Basic and acidic residues" evidence="1">
    <location>
        <begin position="1"/>
        <end position="11"/>
    </location>
</feature>
<sequence>MGRDSRSEGRRSAIQGAACLEGRSADRRAAQAAGIDEGRRRLRHLHSQGAVSLPAGTVRAGLPGGQLLQAEQAEIEGRHPRCQRGRDVQEGTVHQGLERPLQGYCRVPQQQRGQGCRGRQQHRCPRIRQVQGRRAQHHSAASCRRHCAQVGHQAGQQPLGGHQLAEHGVDQHAGHPCAGRCHLPGADHAQVRPHGQPARQTGRRRDPQHAVRPGTQPGTGGDEYLLQLRR</sequence>
<proteinExistence type="predicted"/>